<keyword evidence="7" id="KW-1185">Reference proteome</keyword>
<comment type="cofactor">
    <cofactor evidence="1">
        <name>NAD(+)</name>
        <dbReference type="ChEBI" id="CHEBI:57540"/>
    </cofactor>
</comment>
<dbReference type="InterPro" id="IPR015878">
    <property type="entry name" value="Ado_hCys_hydrolase_NAD-bd"/>
</dbReference>
<evidence type="ECO:0000256" key="3">
    <source>
        <dbReference type="ARBA" id="ARBA00022563"/>
    </source>
</evidence>
<dbReference type="SUPFAM" id="SSF52283">
    <property type="entry name" value="Formate/glycerate dehydrogenase catalytic domain-like"/>
    <property type="match status" value="1"/>
</dbReference>
<dbReference type="PANTHER" id="PTHR23420">
    <property type="entry name" value="ADENOSYLHOMOCYSTEINASE"/>
    <property type="match status" value="1"/>
</dbReference>
<keyword evidence="3" id="KW-0554">One-carbon metabolism</keyword>
<dbReference type="OrthoDB" id="9805103at2"/>
<evidence type="ECO:0000256" key="4">
    <source>
        <dbReference type="ARBA" id="ARBA00023027"/>
    </source>
</evidence>
<dbReference type="GO" id="GO:0004013">
    <property type="term" value="F:adenosylhomocysteinase activity"/>
    <property type="evidence" value="ECO:0007669"/>
    <property type="project" value="TreeGrafter"/>
</dbReference>
<dbReference type="SMART" id="SM00997">
    <property type="entry name" value="AdoHcyase_NAD"/>
    <property type="match status" value="1"/>
</dbReference>
<comment type="similarity">
    <text evidence="2">Belongs to the adenosylhomocysteinase family.</text>
</comment>
<protein>
    <submittedName>
        <fullName evidence="6">Adenosylhomocysteinase</fullName>
    </submittedName>
</protein>
<dbReference type="PANTHER" id="PTHR23420:SF0">
    <property type="entry name" value="ADENOSYLHOMOCYSTEINASE"/>
    <property type="match status" value="1"/>
</dbReference>
<evidence type="ECO:0000313" key="6">
    <source>
        <dbReference type="EMBL" id="AOE50339.1"/>
    </source>
</evidence>
<dbReference type="Gene3D" id="3.40.50.720">
    <property type="entry name" value="NAD(P)-binding Rossmann-like Domain"/>
    <property type="match status" value="1"/>
</dbReference>
<evidence type="ECO:0000313" key="7">
    <source>
        <dbReference type="Proteomes" id="UP000094147"/>
    </source>
</evidence>
<dbReference type="Proteomes" id="UP000094147">
    <property type="component" value="Chromosome"/>
</dbReference>
<feature type="domain" description="S-adenosyl-L-homocysteine hydrolase NAD binding" evidence="5">
    <location>
        <begin position="150"/>
        <end position="313"/>
    </location>
</feature>
<keyword evidence="4" id="KW-0520">NAD</keyword>
<dbReference type="AlphaFoldDB" id="A0A1B3BC10"/>
<dbReference type="InterPro" id="IPR042172">
    <property type="entry name" value="Adenosylhomocyst_ase-like_sf"/>
</dbReference>
<proteinExistence type="inferred from homology"/>
<dbReference type="STRING" id="1144748.KS2013_1629"/>
<reference evidence="7" key="1">
    <citation type="submission" date="2015-08" db="EMBL/GenBank/DDBJ databases">
        <authorList>
            <person name="Kim K.M."/>
        </authorList>
    </citation>
    <scope>NUCLEOTIDE SEQUENCE [LARGE SCALE GENOMIC DNA]</scope>
    <source>
        <strain evidence="7">KCTC 23892</strain>
    </source>
</reference>
<evidence type="ECO:0000259" key="5">
    <source>
        <dbReference type="SMART" id="SM00997"/>
    </source>
</evidence>
<dbReference type="KEGG" id="ksd:KS2013_1629"/>
<organism evidence="6 7">
    <name type="scientific">Kangiella sediminilitoris</name>
    <dbReference type="NCBI Taxonomy" id="1144748"/>
    <lineage>
        <taxon>Bacteria</taxon>
        <taxon>Pseudomonadati</taxon>
        <taxon>Pseudomonadota</taxon>
        <taxon>Gammaproteobacteria</taxon>
        <taxon>Kangiellales</taxon>
        <taxon>Kangiellaceae</taxon>
        <taxon>Kangiella</taxon>
    </lineage>
</organism>
<dbReference type="GO" id="GO:0005829">
    <property type="term" value="C:cytosol"/>
    <property type="evidence" value="ECO:0007669"/>
    <property type="project" value="TreeGrafter"/>
</dbReference>
<dbReference type="Gene3D" id="3.40.50.1480">
    <property type="entry name" value="Adenosylhomocysteinase-like"/>
    <property type="match status" value="1"/>
</dbReference>
<accession>A0A1B3BC10</accession>
<evidence type="ECO:0000256" key="1">
    <source>
        <dbReference type="ARBA" id="ARBA00001911"/>
    </source>
</evidence>
<dbReference type="EMBL" id="CP012418">
    <property type="protein sequence ID" value="AOE50339.1"/>
    <property type="molecule type" value="Genomic_DNA"/>
</dbReference>
<name>A0A1B3BC10_9GAMM</name>
<dbReference type="InterPro" id="IPR036291">
    <property type="entry name" value="NAD(P)-bd_dom_sf"/>
</dbReference>
<dbReference type="Pfam" id="PF00670">
    <property type="entry name" value="AdoHcyase_NAD"/>
    <property type="match status" value="1"/>
</dbReference>
<dbReference type="GO" id="GO:0006730">
    <property type="term" value="P:one-carbon metabolic process"/>
    <property type="evidence" value="ECO:0007669"/>
    <property type="project" value="UniProtKB-KW"/>
</dbReference>
<dbReference type="RefSeq" id="WP_068992349.1">
    <property type="nucleotide sequence ID" value="NZ_CP012418.1"/>
</dbReference>
<gene>
    <name evidence="6" type="ORF">KS2013_1629</name>
</gene>
<sequence length="351" mass="39279">MKQLSDYFNYYNSAAAPFMHNMLADYESRQPFKGMTVAHNVPLTQTTLLKIACLRAAGASVTVVNPSFMQEDPATIDVLKSEGITYQPLAEISGSFDFLLDCGAELIEQCHARQGIVELTRTGAMRYENYPDAQVPIVSVDNTRLKSLETCLGTGEGVYRAITELSQTSLKDKKLLIFGFGKVGTGIAYYFSKITPHISVADMLPQRLRQIDQRGYQPISAESLPQVESAIKEADIIVTATGIKNLISLSYPHEWFNHKILANAGAEDEFGFNFKDTEVLAAKKPVNFVLKEPTLMPFLDPIFYAHNIAIEDALDNTKIGFRPLNRSMDEAIVKRWSVHHDWSLTELDRIF</sequence>
<dbReference type="SUPFAM" id="SSF51735">
    <property type="entry name" value="NAD(P)-binding Rossmann-fold domains"/>
    <property type="match status" value="1"/>
</dbReference>
<evidence type="ECO:0000256" key="2">
    <source>
        <dbReference type="ARBA" id="ARBA00007122"/>
    </source>
</evidence>
<dbReference type="InterPro" id="IPR000043">
    <property type="entry name" value="Adenosylhomocysteinase-like"/>
</dbReference>
<dbReference type="GO" id="GO:0033353">
    <property type="term" value="P:S-adenosylmethionine cycle"/>
    <property type="evidence" value="ECO:0007669"/>
    <property type="project" value="TreeGrafter"/>
</dbReference>